<comment type="caution">
    <text evidence="1">The sequence shown here is derived from an EMBL/GenBank/DDBJ whole genome shotgun (WGS) entry which is preliminary data.</text>
</comment>
<dbReference type="AlphaFoldDB" id="A0AAW1D035"/>
<evidence type="ECO:0000313" key="2">
    <source>
        <dbReference type="Proteomes" id="UP001461498"/>
    </source>
</evidence>
<gene>
    <name evidence="1" type="ORF">O3M35_011770</name>
</gene>
<dbReference type="EMBL" id="JAPXFL010000008">
    <property type="protein sequence ID" value="KAK9503140.1"/>
    <property type="molecule type" value="Genomic_DNA"/>
</dbReference>
<dbReference type="Proteomes" id="UP001461498">
    <property type="component" value="Unassembled WGS sequence"/>
</dbReference>
<evidence type="ECO:0000313" key="1">
    <source>
        <dbReference type="EMBL" id="KAK9503140.1"/>
    </source>
</evidence>
<accession>A0AAW1D035</accession>
<keyword evidence="2" id="KW-1185">Reference proteome</keyword>
<proteinExistence type="predicted"/>
<protein>
    <submittedName>
        <fullName evidence="1">Uncharacterized protein</fullName>
    </submittedName>
</protein>
<name>A0AAW1D035_9HEMI</name>
<organism evidence="1 2">
    <name type="scientific">Rhynocoris fuscipes</name>
    <dbReference type="NCBI Taxonomy" id="488301"/>
    <lineage>
        <taxon>Eukaryota</taxon>
        <taxon>Metazoa</taxon>
        <taxon>Ecdysozoa</taxon>
        <taxon>Arthropoda</taxon>
        <taxon>Hexapoda</taxon>
        <taxon>Insecta</taxon>
        <taxon>Pterygota</taxon>
        <taxon>Neoptera</taxon>
        <taxon>Paraneoptera</taxon>
        <taxon>Hemiptera</taxon>
        <taxon>Heteroptera</taxon>
        <taxon>Panheteroptera</taxon>
        <taxon>Cimicomorpha</taxon>
        <taxon>Reduviidae</taxon>
        <taxon>Harpactorinae</taxon>
        <taxon>Harpactorini</taxon>
        <taxon>Rhynocoris</taxon>
    </lineage>
</organism>
<sequence length="53" mass="6326">MFLNSLLEPIKNYFYSLECIHVHQSKNLMWPTHNFLVLLFKYNTFAGSLYVIS</sequence>
<reference evidence="1 2" key="1">
    <citation type="submission" date="2022-12" db="EMBL/GenBank/DDBJ databases">
        <title>Chromosome-level genome assembly of true bugs.</title>
        <authorList>
            <person name="Ma L."/>
            <person name="Li H."/>
        </authorList>
    </citation>
    <scope>NUCLEOTIDE SEQUENCE [LARGE SCALE GENOMIC DNA]</scope>
    <source>
        <strain evidence="1">Lab_2022b</strain>
    </source>
</reference>